<dbReference type="EMBL" id="GBRH01160261">
    <property type="protein sequence ID" value="JAE37635.1"/>
    <property type="molecule type" value="Transcribed_RNA"/>
</dbReference>
<protein>
    <submittedName>
        <fullName evidence="1">Uncharacterized protein</fullName>
    </submittedName>
</protein>
<evidence type="ECO:0000313" key="1">
    <source>
        <dbReference type="EMBL" id="JAE37635.1"/>
    </source>
</evidence>
<sequence length="23" mass="2880">MKQVFLIIQVEFRMCVVFHKRNI</sequence>
<dbReference type="AlphaFoldDB" id="A0A0A9HKH8"/>
<reference evidence="1" key="1">
    <citation type="submission" date="2014-09" db="EMBL/GenBank/DDBJ databases">
        <authorList>
            <person name="Magalhaes I.L.F."/>
            <person name="Oliveira U."/>
            <person name="Santos F.R."/>
            <person name="Vidigal T.H.D.A."/>
            <person name="Brescovit A.D."/>
            <person name="Santos A.J."/>
        </authorList>
    </citation>
    <scope>NUCLEOTIDE SEQUENCE</scope>
    <source>
        <tissue evidence="1">Shoot tissue taken approximately 20 cm above the soil surface</tissue>
    </source>
</reference>
<proteinExistence type="predicted"/>
<organism evidence="1">
    <name type="scientific">Arundo donax</name>
    <name type="common">Giant reed</name>
    <name type="synonym">Donax arundinaceus</name>
    <dbReference type="NCBI Taxonomy" id="35708"/>
    <lineage>
        <taxon>Eukaryota</taxon>
        <taxon>Viridiplantae</taxon>
        <taxon>Streptophyta</taxon>
        <taxon>Embryophyta</taxon>
        <taxon>Tracheophyta</taxon>
        <taxon>Spermatophyta</taxon>
        <taxon>Magnoliopsida</taxon>
        <taxon>Liliopsida</taxon>
        <taxon>Poales</taxon>
        <taxon>Poaceae</taxon>
        <taxon>PACMAD clade</taxon>
        <taxon>Arundinoideae</taxon>
        <taxon>Arundineae</taxon>
        <taxon>Arundo</taxon>
    </lineage>
</organism>
<name>A0A0A9HKH8_ARUDO</name>
<reference evidence="1" key="2">
    <citation type="journal article" date="2015" name="Data Brief">
        <title>Shoot transcriptome of the giant reed, Arundo donax.</title>
        <authorList>
            <person name="Barrero R.A."/>
            <person name="Guerrero F.D."/>
            <person name="Moolhuijzen P."/>
            <person name="Goolsby J.A."/>
            <person name="Tidwell J."/>
            <person name="Bellgard S.E."/>
            <person name="Bellgard M.I."/>
        </authorList>
    </citation>
    <scope>NUCLEOTIDE SEQUENCE</scope>
    <source>
        <tissue evidence="1">Shoot tissue taken approximately 20 cm above the soil surface</tissue>
    </source>
</reference>
<accession>A0A0A9HKH8</accession>